<dbReference type="Pfam" id="PF13620">
    <property type="entry name" value="CarboxypepD_reg"/>
    <property type="match status" value="1"/>
</dbReference>
<dbReference type="Pfam" id="PF14321">
    <property type="entry name" value="DUF4382"/>
    <property type="match status" value="1"/>
</dbReference>
<dbReference type="Gene3D" id="2.60.40.1120">
    <property type="entry name" value="Carboxypeptidase-like, regulatory domain"/>
    <property type="match status" value="1"/>
</dbReference>
<dbReference type="RefSeq" id="WP_140989529.1">
    <property type="nucleotide sequence ID" value="NZ_VHIQ01000002.1"/>
</dbReference>
<organism evidence="3 4">
    <name type="scientific">Paucihalobacter ruber</name>
    <dbReference type="NCBI Taxonomy" id="2567861"/>
    <lineage>
        <taxon>Bacteria</taxon>
        <taxon>Pseudomonadati</taxon>
        <taxon>Bacteroidota</taxon>
        <taxon>Flavobacteriia</taxon>
        <taxon>Flavobacteriales</taxon>
        <taxon>Flavobacteriaceae</taxon>
        <taxon>Paucihalobacter</taxon>
    </lineage>
</organism>
<dbReference type="Proteomes" id="UP000317332">
    <property type="component" value="Unassembled WGS sequence"/>
</dbReference>
<keyword evidence="4" id="KW-1185">Reference proteome</keyword>
<protein>
    <submittedName>
        <fullName evidence="3">DUF4382 domain-containing protein</fullName>
    </submittedName>
</protein>
<dbReference type="OrthoDB" id="2111471at2"/>
<feature type="signal peptide" evidence="1">
    <location>
        <begin position="1"/>
        <end position="22"/>
    </location>
</feature>
<gene>
    <name evidence="3" type="ORF">FJ651_05885</name>
</gene>
<proteinExistence type="predicted"/>
<accession>A0A506PMG4</accession>
<evidence type="ECO:0000259" key="2">
    <source>
        <dbReference type="Pfam" id="PF14321"/>
    </source>
</evidence>
<dbReference type="InterPro" id="IPR025491">
    <property type="entry name" value="DUF4382"/>
</dbReference>
<evidence type="ECO:0000256" key="1">
    <source>
        <dbReference type="SAM" id="SignalP"/>
    </source>
</evidence>
<feature type="domain" description="DUF4382" evidence="2">
    <location>
        <begin position="33"/>
        <end position="179"/>
    </location>
</feature>
<feature type="chain" id="PRO_5021396135" evidence="1">
    <location>
        <begin position="23"/>
        <end position="270"/>
    </location>
</feature>
<name>A0A506PMG4_9FLAO</name>
<keyword evidence="1" id="KW-0732">Signal</keyword>
<evidence type="ECO:0000313" key="4">
    <source>
        <dbReference type="Proteomes" id="UP000317332"/>
    </source>
</evidence>
<sequence>MKHFSKAYFLLLIFAAFLFSCNNDSNNSSGTSGISVKLVDNPGDFDNVFVEVVDVMVKYQNNSDENQDDESGWQSLELINSGVYDLLELTGGVELLLVDNFDIPSGTLQQIRLVLGDNNTIVIDGQTYPLMTPSAQQSGLKIQINQELESDFNYTFILDFDAHQSIVMAGNSGNIILKPVMRASLEVSSGTISGVVLPADVAVLVTANDGMMETSTFTDDQGNFMIAGLPAGSYNLTFTPDEASLLNEQTLNDVIVVAGEVSNVGTIELE</sequence>
<dbReference type="GO" id="GO:0030246">
    <property type="term" value="F:carbohydrate binding"/>
    <property type="evidence" value="ECO:0007669"/>
    <property type="project" value="InterPro"/>
</dbReference>
<dbReference type="PROSITE" id="PS51257">
    <property type="entry name" value="PROKAR_LIPOPROTEIN"/>
    <property type="match status" value="1"/>
</dbReference>
<evidence type="ECO:0000313" key="3">
    <source>
        <dbReference type="EMBL" id="TPV35053.1"/>
    </source>
</evidence>
<dbReference type="InterPro" id="IPR013784">
    <property type="entry name" value="Carb-bd-like_fold"/>
</dbReference>
<dbReference type="AlphaFoldDB" id="A0A506PMG4"/>
<reference evidence="3 4" key="1">
    <citation type="submission" date="2019-06" db="EMBL/GenBank/DDBJ databases">
        <title>Flavobacteriaceae Paucihalobacterium erythroidium CWB-1, complete genome.</title>
        <authorList>
            <person name="Wu S."/>
        </authorList>
    </citation>
    <scope>NUCLEOTIDE SEQUENCE [LARGE SCALE GENOMIC DNA]</scope>
    <source>
        <strain evidence="3 4">CWB-1</strain>
    </source>
</reference>
<dbReference type="EMBL" id="VHIQ01000002">
    <property type="protein sequence ID" value="TPV35053.1"/>
    <property type="molecule type" value="Genomic_DNA"/>
</dbReference>
<comment type="caution">
    <text evidence="3">The sequence shown here is derived from an EMBL/GenBank/DDBJ whole genome shotgun (WGS) entry which is preliminary data.</text>
</comment>
<dbReference type="SUPFAM" id="SSF49452">
    <property type="entry name" value="Starch-binding domain-like"/>
    <property type="match status" value="1"/>
</dbReference>